<gene>
    <name evidence="1" type="ORF">KQJ23_10265</name>
</gene>
<name>A0ABS6FQJ6_9BACL</name>
<dbReference type="RefSeq" id="WP_216478737.1">
    <property type="nucleotide sequence ID" value="NZ_JAHLQJ010000007.1"/>
</dbReference>
<organism evidence="1 2">
    <name type="scientific">Paenibacillus brevis</name>
    <dbReference type="NCBI Taxonomy" id="2841508"/>
    <lineage>
        <taxon>Bacteria</taxon>
        <taxon>Bacillati</taxon>
        <taxon>Bacillota</taxon>
        <taxon>Bacilli</taxon>
        <taxon>Bacillales</taxon>
        <taxon>Paenibacillaceae</taxon>
        <taxon>Paenibacillus</taxon>
    </lineage>
</organism>
<sequence>MTKEVNEHFVVDYGYYQRNIENYYKEIGFSAKTMIHFLIRLPLYIPVEERAIITIKIDDNNACTFLFSSIKVKDLLFSSNKVDKTLTYLKTYSVVEMMFSTSQEINVDESFLNETFDKLFFKLNELLVSFLMETKDYKLFRLNLSMLEFALIYKVMSLSNGEELDSGLFMINFKVPDDAELIPFDKVQRIVWFTENVVAKQLNPFLVSEELMLSAFRQESNGAYKEAIMLAQSSVESLLRSLFRSFLVTEGKTDQEADEIIENTSFMTMLKREFGVRIGGNWNPESTGEVSEWYRETYKLRNRVAHGGLEPDGQQVSIAIQKANKLRRFTISQLKINSKKYPDIVKYFQR</sequence>
<evidence type="ECO:0000313" key="2">
    <source>
        <dbReference type="Proteomes" id="UP000743001"/>
    </source>
</evidence>
<reference evidence="1 2" key="1">
    <citation type="submission" date="2021-06" db="EMBL/GenBank/DDBJ databases">
        <authorList>
            <person name="Sun Q."/>
            <person name="Li D."/>
        </authorList>
    </citation>
    <scope>NUCLEOTIDE SEQUENCE [LARGE SCALE GENOMIC DNA]</scope>
    <source>
        <strain evidence="1 2">MSJ-6</strain>
    </source>
</reference>
<dbReference type="Proteomes" id="UP000743001">
    <property type="component" value="Unassembled WGS sequence"/>
</dbReference>
<keyword evidence="2" id="KW-1185">Reference proteome</keyword>
<accession>A0ABS6FQJ6</accession>
<evidence type="ECO:0000313" key="1">
    <source>
        <dbReference type="EMBL" id="MBU5672206.1"/>
    </source>
</evidence>
<proteinExistence type="predicted"/>
<dbReference type="EMBL" id="JAHLQJ010000007">
    <property type="protein sequence ID" value="MBU5672206.1"/>
    <property type="molecule type" value="Genomic_DNA"/>
</dbReference>
<comment type="caution">
    <text evidence="1">The sequence shown here is derived from an EMBL/GenBank/DDBJ whole genome shotgun (WGS) entry which is preliminary data.</text>
</comment>
<evidence type="ECO:0008006" key="3">
    <source>
        <dbReference type="Google" id="ProtNLM"/>
    </source>
</evidence>
<protein>
    <recommendedName>
        <fullName evidence="3">Apea-like HEPN domain-containing protein</fullName>
    </recommendedName>
</protein>